<dbReference type="SMART" id="SM01296">
    <property type="entry name" value="N2227"/>
    <property type="match status" value="1"/>
</dbReference>
<dbReference type="EC" id="2.1.1.22" evidence="2"/>
<keyword evidence="3" id="KW-0489">Methyltransferase</keyword>
<reference evidence="6 7" key="1">
    <citation type="journal article" date="2024" name="Science">
        <title>Giant polyketide synthase enzymes in the biosynthesis of giant marine polyether toxins.</title>
        <authorList>
            <person name="Fallon T.R."/>
            <person name="Shende V.V."/>
            <person name="Wierzbicki I.H."/>
            <person name="Pendleton A.L."/>
            <person name="Watervoot N.F."/>
            <person name="Auber R.P."/>
            <person name="Gonzalez D.J."/>
            <person name="Wisecaver J.H."/>
            <person name="Moore B.S."/>
        </authorList>
    </citation>
    <scope>NUCLEOTIDE SEQUENCE [LARGE SCALE GENOMIC DNA]</scope>
    <source>
        <strain evidence="6 7">12B1</strain>
    </source>
</reference>
<evidence type="ECO:0000313" key="6">
    <source>
        <dbReference type="EMBL" id="KAL1502946.1"/>
    </source>
</evidence>
<comment type="caution">
    <text evidence="6">The sequence shown here is derived from an EMBL/GenBank/DDBJ whole genome shotgun (WGS) entry which is preliminary data.</text>
</comment>
<name>A0AB34IMU7_PRYPA</name>
<gene>
    <name evidence="6" type="ORF">AB1Y20_011017</name>
</gene>
<evidence type="ECO:0000256" key="3">
    <source>
        <dbReference type="ARBA" id="ARBA00022603"/>
    </source>
</evidence>
<dbReference type="PANTHER" id="PTHR12303:SF6">
    <property type="entry name" value="CARNOSINE N-METHYLTRANSFERASE"/>
    <property type="match status" value="1"/>
</dbReference>
<keyword evidence="5" id="KW-0949">S-adenosyl-L-methionine</keyword>
<evidence type="ECO:0000313" key="7">
    <source>
        <dbReference type="Proteomes" id="UP001515480"/>
    </source>
</evidence>
<dbReference type="AlphaFoldDB" id="A0AB34IMU7"/>
<evidence type="ECO:0000256" key="1">
    <source>
        <dbReference type="ARBA" id="ARBA00010086"/>
    </source>
</evidence>
<keyword evidence="4" id="KW-0808">Transferase</keyword>
<dbReference type="EMBL" id="JBGBPQ010000022">
    <property type="protein sequence ID" value="KAL1502946.1"/>
    <property type="molecule type" value="Genomic_DNA"/>
</dbReference>
<dbReference type="Pfam" id="PF07942">
    <property type="entry name" value="CARME"/>
    <property type="match status" value="1"/>
</dbReference>
<dbReference type="SUPFAM" id="SSF53335">
    <property type="entry name" value="S-adenosyl-L-methionine-dependent methyltransferases"/>
    <property type="match status" value="1"/>
</dbReference>
<dbReference type="InterPro" id="IPR029063">
    <property type="entry name" value="SAM-dependent_MTases_sf"/>
</dbReference>
<dbReference type="InterPro" id="IPR012901">
    <property type="entry name" value="CARME"/>
</dbReference>
<dbReference type="Gene3D" id="3.40.50.150">
    <property type="entry name" value="Vaccinia Virus protein VP39"/>
    <property type="match status" value="1"/>
</dbReference>
<organism evidence="6 7">
    <name type="scientific">Prymnesium parvum</name>
    <name type="common">Toxic golden alga</name>
    <dbReference type="NCBI Taxonomy" id="97485"/>
    <lineage>
        <taxon>Eukaryota</taxon>
        <taxon>Haptista</taxon>
        <taxon>Haptophyta</taxon>
        <taxon>Prymnesiophyceae</taxon>
        <taxon>Prymnesiales</taxon>
        <taxon>Prymnesiaceae</taxon>
        <taxon>Prymnesium</taxon>
    </lineage>
</organism>
<evidence type="ECO:0000256" key="2">
    <source>
        <dbReference type="ARBA" id="ARBA00012003"/>
    </source>
</evidence>
<evidence type="ECO:0000256" key="4">
    <source>
        <dbReference type="ARBA" id="ARBA00022679"/>
    </source>
</evidence>
<sequence length="376" mass="42316">MHAETPPPPPPDDDDIREVQHFATILRAYDNYLPWARRRLRRLADDYARLGAPHRAALRLDEKLEAMHRAAEANGAAIARLVAPHRAHVGSDVLHMFVLADDGRGGVRATAAAGAAYVPESDMEKVQSTLKQCVREWGEEGEEERREAHTPLLTALRETVPVGGGEARVLLPGAGLGRLAWEVARLGYKAQGCEFSYFMLLASNFIMNGLGGERVVIHPWVLQTCNTRSIEDAVRPAEVPAVSPAELEATCNLSMCAGDFLEIYRDQRSRWEAIVTCFFIDTAHDVTRYIERIAAMLVPGAVWINIGPLLWHWSDMSNEVSVDLTWEELRALIVAFGFVIEQEEWRMCKYTRNPRSMYRMEYECIFFVARLPAATQ</sequence>
<evidence type="ECO:0000256" key="5">
    <source>
        <dbReference type="ARBA" id="ARBA00022691"/>
    </source>
</evidence>
<dbReference type="GO" id="GO:0030735">
    <property type="term" value="F:carnosine N-methyltransferase activity"/>
    <property type="evidence" value="ECO:0007669"/>
    <property type="project" value="UniProtKB-EC"/>
</dbReference>
<dbReference type="Proteomes" id="UP001515480">
    <property type="component" value="Unassembled WGS sequence"/>
</dbReference>
<comment type="similarity">
    <text evidence="1">Belongs to the carnosine N-methyltransferase family.</text>
</comment>
<protein>
    <recommendedName>
        <fullName evidence="2">carnosine N-methyltransferase</fullName>
        <ecNumber evidence="2">2.1.1.22</ecNumber>
    </recommendedName>
</protein>
<proteinExistence type="inferred from homology"/>
<dbReference type="PANTHER" id="PTHR12303">
    <property type="entry name" value="CARNOSINE N-METHYLTRANSFERASE"/>
    <property type="match status" value="1"/>
</dbReference>
<keyword evidence="7" id="KW-1185">Reference proteome</keyword>
<dbReference type="GO" id="GO:0032259">
    <property type="term" value="P:methylation"/>
    <property type="evidence" value="ECO:0007669"/>
    <property type="project" value="UniProtKB-KW"/>
</dbReference>
<accession>A0AB34IMU7</accession>